<gene>
    <name evidence="1" type="ORF">KSB_17340</name>
</gene>
<sequence>METLDQLRKRAGLQVKELTELADVSETSYRKMVRGEAVGEVLVYRVLRVLSERLKRELTPDNVSGLNLL</sequence>
<evidence type="ECO:0000313" key="1">
    <source>
        <dbReference type="EMBL" id="GHO53259.1"/>
    </source>
</evidence>
<proteinExistence type="predicted"/>
<dbReference type="InterPro" id="IPR010982">
    <property type="entry name" value="Lambda_DNA-bd_dom_sf"/>
</dbReference>
<name>A0ABQ3UKN1_9CHLR</name>
<dbReference type="RefSeq" id="WP_201370108.1">
    <property type="nucleotide sequence ID" value="NZ_BNJG01000001.1"/>
</dbReference>
<protein>
    <recommendedName>
        <fullName evidence="3">HTH cro/C1-type domain-containing protein</fullName>
    </recommendedName>
</protein>
<evidence type="ECO:0008006" key="3">
    <source>
        <dbReference type="Google" id="ProtNLM"/>
    </source>
</evidence>
<dbReference type="EMBL" id="BNJG01000001">
    <property type="protein sequence ID" value="GHO53259.1"/>
    <property type="molecule type" value="Genomic_DNA"/>
</dbReference>
<comment type="caution">
    <text evidence="1">The sequence shown here is derived from an EMBL/GenBank/DDBJ whole genome shotgun (WGS) entry which is preliminary data.</text>
</comment>
<accession>A0ABQ3UKN1</accession>
<dbReference type="SUPFAM" id="SSF47413">
    <property type="entry name" value="lambda repressor-like DNA-binding domains"/>
    <property type="match status" value="1"/>
</dbReference>
<keyword evidence="2" id="KW-1185">Reference proteome</keyword>
<dbReference type="Proteomes" id="UP000654345">
    <property type="component" value="Unassembled WGS sequence"/>
</dbReference>
<organism evidence="1 2">
    <name type="scientific">Ktedonobacter robiniae</name>
    <dbReference type="NCBI Taxonomy" id="2778365"/>
    <lineage>
        <taxon>Bacteria</taxon>
        <taxon>Bacillati</taxon>
        <taxon>Chloroflexota</taxon>
        <taxon>Ktedonobacteria</taxon>
        <taxon>Ktedonobacterales</taxon>
        <taxon>Ktedonobacteraceae</taxon>
        <taxon>Ktedonobacter</taxon>
    </lineage>
</organism>
<evidence type="ECO:0000313" key="2">
    <source>
        <dbReference type="Proteomes" id="UP000654345"/>
    </source>
</evidence>
<reference evidence="1 2" key="1">
    <citation type="journal article" date="2021" name="Int. J. Syst. Evol. Microbiol.">
        <title>Reticulibacter mediterranei gen. nov., sp. nov., within the new family Reticulibacteraceae fam. nov., and Ktedonospora formicarum gen. nov., sp. nov., Ktedonobacter robiniae sp. nov., Dictyobacter formicarum sp. nov. and Dictyobacter arantiisoli sp. nov., belonging to the class Ktedonobacteria.</title>
        <authorList>
            <person name="Yabe S."/>
            <person name="Zheng Y."/>
            <person name="Wang C.M."/>
            <person name="Sakai Y."/>
            <person name="Abe K."/>
            <person name="Yokota A."/>
            <person name="Donadio S."/>
            <person name="Cavaletti L."/>
            <person name="Monciardini P."/>
        </authorList>
    </citation>
    <scope>NUCLEOTIDE SEQUENCE [LARGE SCALE GENOMIC DNA]</scope>
    <source>
        <strain evidence="1 2">SOSP1-30</strain>
    </source>
</reference>